<dbReference type="Pfam" id="PF03663">
    <property type="entry name" value="Glyco_hydro_76"/>
    <property type="match status" value="1"/>
</dbReference>
<sequence>MSADGQPAPAPTALDERAAEAERSVTALFGGSLGGLPLTHLASIAHPAPTGPGPLGRFRGTWHYWWQAHYLDAVVDAGLRALRTGDVAAARARAALGDRLLATIRLRNRARWTNDFYDDMAWLALASGRLQGLHAQIGRTARSRRLRSADRHLTEQLRAAHTDDLGGGLFWSRDRDFKNSPATGPAALHLARLGGTAEARRLVDWLYARLWSPASGLVLDGIRLRAGTEVLVPDVWSYNQGTVLGALVTLGDPGSLGRAAALVAAVDERLTVEVDGMRVLRTHGGGDGGLFTGILVRHLALAAGTAALDEASRATAARLVTGTADALWRGRGSLPVAGRRDPTAFPVEPGGHPPAPPLELSPQLQAWTVLEAAATLA</sequence>
<dbReference type="PANTHER" id="PTHR47791">
    <property type="entry name" value="MEIOTICALLY UP-REGULATED GENE 191 PROTEIN"/>
    <property type="match status" value="1"/>
</dbReference>
<dbReference type="Proteomes" id="UP001500730">
    <property type="component" value="Unassembled WGS sequence"/>
</dbReference>
<dbReference type="InterPro" id="IPR005198">
    <property type="entry name" value="Glyco_hydro_76"/>
</dbReference>
<protein>
    <submittedName>
        <fullName evidence="1">Glycoside hydrolase family 76 protein</fullName>
    </submittedName>
</protein>
<evidence type="ECO:0000313" key="2">
    <source>
        <dbReference type="Proteomes" id="UP001500730"/>
    </source>
</evidence>
<dbReference type="RefSeq" id="WP_344252600.1">
    <property type="nucleotide sequence ID" value="NZ_BAAARE010000002.1"/>
</dbReference>
<dbReference type="InterPro" id="IPR008928">
    <property type="entry name" value="6-hairpin_glycosidase_sf"/>
</dbReference>
<dbReference type="SUPFAM" id="SSF48208">
    <property type="entry name" value="Six-hairpin glycosidases"/>
    <property type="match status" value="1"/>
</dbReference>
<dbReference type="Gene3D" id="1.50.10.20">
    <property type="match status" value="1"/>
</dbReference>
<keyword evidence="2" id="KW-1185">Reference proteome</keyword>
<dbReference type="EMBL" id="BAAARE010000002">
    <property type="protein sequence ID" value="GAA2470492.1"/>
    <property type="molecule type" value="Genomic_DNA"/>
</dbReference>
<dbReference type="InterPro" id="IPR053169">
    <property type="entry name" value="MUG_Protein"/>
</dbReference>
<comment type="caution">
    <text evidence="1">The sequence shown here is derived from an EMBL/GenBank/DDBJ whole genome shotgun (WGS) entry which is preliminary data.</text>
</comment>
<dbReference type="GO" id="GO:0016787">
    <property type="term" value="F:hydrolase activity"/>
    <property type="evidence" value="ECO:0007669"/>
    <property type="project" value="UniProtKB-KW"/>
</dbReference>
<dbReference type="PANTHER" id="PTHR47791:SF3">
    <property type="entry name" value="MEIOTICALLY UP-REGULATED GENE 191 PROTEIN"/>
    <property type="match status" value="1"/>
</dbReference>
<reference evidence="2" key="1">
    <citation type="journal article" date="2019" name="Int. J. Syst. Evol. Microbiol.">
        <title>The Global Catalogue of Microorganisms (GCM) 10K type strain sequencing project: providing services to taxonomists for standard genome sequencing and annotation.</title>
        <authorList>
            <consortium name="The Broad Institute Genomics Platform"/>
            <consortium name="The Broad Institute Genome Sequencing Center for Infectious Disease"/>
            <person name="Wu L."/>
            <person name="Ma J."/>
        </authorList>
    </citation>
    <scope>NUCLEOTIDE SEQUENCE [LARGE SCALE GENOMIC DNA]</scope>
    <source>
        <strain evidence="2">JCM 16259</strain>
    </source>
</reference>
<proteinExistence type="predicted"/>
<evidence type="ECO:0000313" key="1">
    <source>
        <dbReference type="EMBL" id="GAA2470492.1"/>
    </source>
</evidence>
<accession>A0ABP5Y2P6</accession>
<organism evidence="1 2">
    <name type="scientific">Terrabacter carboxydivorans</name>
    <dbReference type="NCBI Taxonomy" id="619730"/>
    <lineage>
        <taxon>Bacteria</taxon>
        <taxon>Bacillati</taxon>
        <taxon>Actinomycetota</taxon>
        <taxon>Actinomycetes</taxon>
        <taxon>Micrococcales</taxon>
        <taxon>Intrasporangiaceae</taxon>
        <taxon>Terrabacter</taxon>
    </lineage>
</organism>
<gene>
    <name evidence="1" type="ORF">GCM10009858_04740</name>
</gene>
<name>A0ABP5Y2P6_9MICO</name>
<keyword evidence="1" id="KW-0378">Hydrolase</keyword>